<accession>A0A1V6LZ88</accession>
<evidence type="ECO:0000313" key="4">
    <source>
        <dbReference type="EMBL" id="OQD45450.1"/>
    </source>
</evidence>
<dbReference type="Pfam" id="PF00656">
    <property type="entry name" value="Peptidase_C14"/>
    <property type="match status" value="1"/>
</dbReference>
<dbReference type="Pfam" id="PF24096">
    <property type="entry name" value="DUF7379"/>
    <property type="match status" value="1"/>
</dbReference>
<sequence>MAKKALLVGINKYKYVRPLNGCVNDVRNMADILTSFYGFSTDEIRTLVDEGATRNNLMNCFDWLLDGAQEGDLMLFHFSGHGSQIQDIDGDEMDDNLDEILCLHDMDFRNPDSYLLDDDFNNVIDRLPKGIFLTVCIDSCHSGTATRDLELLTSGLQLPRTEMKIQSRFIEPPADVALRSYGKKVGIRRLASRIKEDKKGEGSQGSAASKHILLAGCMDDQTSADANINNNYAGAFTYYLCKTIRDARGIITYQELVTKVQNSLSFNSYSQIPQMDGNKKLKNMRFLSAPSERESTCEYGHPLTCKEGHPPKDFTIPDSSDLSASDFKPQRKKEALRQMRISSKNTNCAISNDVILLRSSEFTGTVRDLTDIANRKSKDGVRDSIGDAYHPACLDFLENGEYFRIKKALEFCPGEQRTVGIEESVKPIRLAVRGTSKKPGEPEEDTILLSFEDGVWTWHFKEDDGNQREVLVDETRPISFFTIPFKVQDRTTRGIWSKIVYVVTFATDWFREGSSEAIRKMLQSFEKEAMKEGFKLIKHRKGFVEGLSKTDPITNWDDIRALIKDKKKALLFIHGTGSSLEGGFENVPPVILETFKDDYPLILGYDHFTLSKTPLENASEMLMKLKDSHLLDEGLKFDVVTHSRGGLVLRSLVELTDDGCQYVDKVIMVACPADGTSLADTRKWESLAKMLNLLTNIFFFAGGASMKIFFTLAGGLVKFISKKIKDQSIPGIWAMDPNSEFLATLNTKSGGIKGNVTYDTIGSDFEPSGIFRGGVCDDIIDGIADIYFGDANDLVVDTDKMIVDWPKGIQGKKTLSHAYKSSEHVYHLNYFKQAETYRKFSEFFGIKSRVLGDAINECISNGLLEDTKNEA</sequence>
<dbReference type="AlphaFoldDB" id="A0A1V6LZ88"/>
<organism evidence="4 5">
    <name type="scientific">Candidatus Brocadia sapporoensis</name>
    <dbReference type="NCBI Taxonomy" id="392547"/>
    <lineage>
        <taxon>Bacteria</taxon>
        <taxon>Pseudomonadati</taxon>
        <taxon>Planctomycetota</taxon>
        <taxon>Candidatus Brocadiia</taxon>
        <taxon>Candidatus Brocadiales</taxon>
        <taxon>Candidatus Brocadiaceae</taxon>
        <taxon>Candidatus Brocadia</taxon>
    </lineage>
</organism>
<feature type="transmembrane region" description="Helical" evidence="1">
    <location>
        <begin position="697"/>
        <end position="717"/>
    </location>
</feature>
<dbReference type="InterPro" id="IPR029030">
    <property type="entry name" value="Caspase-like_dom_sf"/>
</dbReference>
<proteinExistence type="predicted"/>
<gene>
    <name evidence="4" type="ORF">BIY37_08420</name>
</gene>
<dbReference type="InterPro" id="IPR011600">
    <property type="entry name" value="Pept_C14_caspase"/>
</dbReference>
<dbReference type="InterPro" id="IPR029058">
    <property type="entry name" value="AB_hydrolase_fold"/>
</dbReference>
<keyword evidence="5" id="KW-1185">Reference proteome</keyword>
<dbReference type="Gene3D" id="3.40.50.1460">
    <property type="match status" value="1"/>
</dbReference>
<dbReference type="SUPFAM" id="SSF53474">
    <property type="entry name" value="alpha/beta-Hydrolases"/>
    <property type="match status" value="1"/>
</dbReference>
<dbReference type="InterPro" id="IPR055803">
    <property type="entry name" value="DUF7379"/>
</dbReference>
<protein>
    <recommendedName>
        <fullName evidence="6">Caspase family p20 domain-containing protein</fullName>
    </recommendedName>
</protein>
<feature type="domain" description="DUF7379" evidence="3">
    <location>
        <begin position="570"/>
        <end position="746"/>
    </location>
</feature>
<dbReference type="PANTHER" id="PTHR48104">
    <property type="entry name" value="METACASPASE-4"/>
    <property type="match status" value="1"/>
</dbReference>
<evidence type="ECO:0000313" key="5">
    <source>
        <dbReference type="Proteomes" id="UP000242219"/>
    </source>
</evidence>
<dbReference type="Proteomes" id="UP000242219">
    <property type="component" value="Unassembled WGS sequence"/>
</dbReference>
<dbReference type="SUPFAM" id="SSF52129">
    <property type="entry name" value="Caspase-like"/>
    <property type="match status" value="1"/>
</dbReference>
<dbReference type="GO" id="GO:0005737">
    <property type="term" value="C:cytoplasm"/>
    <property type="evidence" value="ECO:0007669"/>
    <property type="project" value="TreeGrafter"/>
</dbReference>
<dbReference type="InterPro" id="IPR050452">
    <property type="entry name" value="Metacaspase"/>
</dbReference>
<dbReference type="PANTHER" id="PTHR48104:SF30">
    <property type="entry name" value="METACASPASE-1"/>
    <property type="match status" value="1"/>
</dbReference>
<evidence type="ECO:0000256" key="1">
    <source>
        <dbReference type="SAM" id="Phobius"/>
    </source>
</evidence>
<comment type="caution">
    <text evidence="4">The sequence shown here is derived from an EMBL/GenBank/DDBJ whole genome shotgun (WGS) entry which is preliminary data.</text>
</comment>
<feature type="domain" description="Peptidase C14 caspase" evidence="2">
    <location>
        <begin position="3"/>
        <end position="278"/>
    </location>
</feature>
<name>A0A1V6LZ88_9BACT</name>
<dbReference type="EMBL" id="MJUW02000088">
    <property type="protein sequence ID" value="OQD45450.1"/>
    <property type="molecule type" value="Genomic_DNA"/>
</dbReference>
<dbReference type="GO" id="GO:0004197">
    <property type="term" value="F:cysteine-type endopeptidase activity"/>
    <property type="evidence" value="ECO:0007669"/>
    <property type="project" value="InterPro"/>
</dbReference>
<dbReference type="GO" id="GO:0006508">
    <property type="term" value="P:proteolysis"/>
    <property type="evidence" value="ECO:0007669"/>
    <property type="project" value="InterPro"/>
</dbReference>
<evidence type="ECO:0008006" key="6">
    <source>
        <dbReference type="Google" id="ProtNLM"/>
    </source>
</evidence>
<keyword evidence="1" id="KW-1133">Transmembrane helix</keyword>
<keyword evidence="1" id="KW-0472">Membrane</keyword>
<evidence type="ECO:0000259" key="3">
    <source>
        <dbReference type="Pfam" id="PF24096"/>
    </source>
</evidence>
<reference evidence="4 5" key="1">
    <citation type="journal article" date="2016" name="Genome Announc.">
        <title>Draft Genome Sequence of the Anaerobic Ammonium-Oxidizing Bacterium 'Candidatus Brocadia sp. 40'.</title>
        <authorList>
            <person name="Ali M."/>
            <person name="Haroon M.F."/>
            <person name="Narita Y."/>
            <person name="Zhang L."/>
            <person name="Rangel Shaw D."/>
            <person name="Okabe S."/>
            <person name="Saikaly P.E."/>
        </authorList>
    </citation>
    <scope>NUCLEOTIDE SEQUENCE [LARGE SCALE GENOMIC DNA]</scope>
    <source>
        <strain evidence="4 5">40</strain>
    </source>
</reference>
<dbReference type="Gene3D" id="3.40.50.1820">
    <property type="entry name" value="alpha/beta hydrolase"/>
    <property type="match status" value="1"/>
</dbReference>
<keyword evidence="1" id="KW-0812">Transmembrane</keyword>
<evidence type="ECO:0000259" key="2">
    <source>
        <dbReference type="Pfam" id="PF00656"/>
    </source>
</evidence>
<dbReference type="RefSeq" id="WP_070067382.1">
    <property type="nucleotide sequence ID" value="NZ_MJUW02000088.1"/>
</dbReference>